<keyword evidence="2" id="KW-0812">Transmembrane</keyword>
<dbReference type="Pfam" id="PF00085">
    <property type="entry name" value="Thioredoxin"/>
    <property type="match status" value="1"/>
</dbReference>
<keyword evidence="2" id="KW-1133">Transmembrane helix</keyword>
<dbReference type="Gene3D" id="3.40.30.10">
    <property type="entry name" value="Glutaredoxin"/>
    <property type="match status" value="1"/>
</dbReference>
<proteinExistence type="predicted"/>
<dbReference type="PROSITE" id="PS51352">
    <property type="entry name" value="THIOREDOXIN_2"/>
    <property type="match status" value="1"/>
</dbReference>
<evidence type="ECO:0000256" key="2">
    <source>
        <dbReference type="SAM" id="Phobius"/>
    </source>
</evidence>
<organism evidence="4 5">
    <name type="scientific">Phormidium yuhuli AB48</name>
    <dbReference type="NCBI Taxonomy" id="2940671"/>
    <lineage>
        <taxon>Bacteria</taxon>
        <taxon>Bacillati</taxon>
        <taxon>Cyanobacteriota</taxon>
        <taxon>Cyanophyceae</taxon>
        <taxon>Oscillatoriophycideae</taxon>
        <taxon>Oscillatoriales</taxon>
        <taxon>Oscillatoriaceae</taxon>
        <taxon>Phormidium</taxon>
        <taxon>Phormidium yuhuli</taxon>
    </lineage>
</organism>
<accession>A0ABY5ANL7</accession>
<reference evidence="4" key="1">
    <citation type="submission" date="2022-06" db="EMBL/GenBank/DDBJ databases">
        <title>Genome sequence of Phormidium yuhuli AB48 isolated from an industrial photobioreactor environment.</title>
        <authorList>
            <person name="Qiu Y."/>
            <person name="Noonan A.J.C."/>
            <person name="Dofher K."/>
            <person name="Koch M."/>
            <person name="Kieft B."/>
            <person name="Lin X."/>
            <person name="Ziels R.M."/>
            <person name="Hallam S.J."/>
        </authorList>
    </citation>
    <scope>NUCLEOTIDE SEQUENCE</scope>
    <source>
        <strain evidence="4">AB48</strain>
    </source>
</reference>
<dbReference type="InterPro" id="IPR044241">
    <property type="entry name" value="TxlA/HCF164"/>
</dbReference>
<feature type="transmembrane region" description="Helical" evidence="2">
    <location>
        <begin position="21"/>
        <end position="41"/>
    </location>
</feature>
<keyword evidence="2" id="KW-0472">Membrane</keyword>
<dbReference type="Proteomes" id="UP001056708">
    <property type="component" value="Chromosome"/>
</dbReference>
<dbReference type="PANTHER" id="PTHR47353">
    <property type="entry name" value="THIOREDOXIN-LIKE PROTEIN HCF164, CHLOROPLASTIC"/>
    <property type="match status" value="1"/>
</dbReference>
<dbReference type="EMBL" id="CP098611">
    <property type="protein sequence ID" value="USR89951.1"/>
    <property type="molecule type" value="Genomic_DNA"/>
</dbReference>
<feature type="region of interest" description="Disordered" evidence="1">
    <location>
        <begin position="167"/>
        <end position="196"/>
    </location>
</feature>
<keyword evidence="5" id="KW-1185">Reference proteome</keyword>
<feature type="domain" description="Thioredoxin" evidence="3">
    <location>
        <begin position="42"/>
        <end position="158"/>
    </location>
</feature>
<evidence type="ECO:0000259" key="3">
    <source>
        <dbReference type="PROSITE" id="PS51352"/>
    </source>
</evidence>
<evidence type="ECO:0000313" key="5">
    <source>
        <dbReference type="Proteomes" id="UP001056708"/>
    </source>
</evidence>
<feature type="compositionally biased region" description="Polar residues" evidence="1">
    <location>
        <begin position="174"/>
        <end position="183"/>
    </location>
</feature>
<dbReference type="InterPro" id="IPR017937">
    <property type="entry name" value="Thioredoxin_CS"/>
</dbReference>
<dbReference type="InterPro" id="IPR036249">
    <property type="entry name" value="Thioredoxin-like_sf"/>
</dbReference>
<evidence type="ECO:0000313" key="4">
    <source>
        <dbReference type="EMBL" id="USR89951.1"/>
    </source>
</evidence>
<dbReference type="PROSITE" id="PS00194">
    <property type="entry name" value="THIOREDOXIN_1"/>
    <property type="match status" value="1"/>
</dbReference>
<dbReference type="RefSeq" id="WP_252661382.1">
    <property type="nucleotide sequence ID" value="NZ_CP098611.1"/>
</dbReference>
<protein>
    <submittedName>
        <fullName evidence="4">Thioredoxin family protein</fullName>
    </submittedName>
</protein>
<dbReference type="CDD" id="cd02950">
    <property type="entry name" value="TxlA"/>
    <property type="match status" value="1"/>
</dbReference>
<dbReference type="SUPFAM" id="SSF52833">
    <property type="entry name" value="Thioredoxin-like"/>
    <property type="match status" value="1"/>
</dbReference>
<dbReference type="PANTHER" id="PTHR47353:SF1">
    <property type="entry name" value="THIOREDOXIN-LIKE PROTEIN HCF164, CHLOROPLASTIC"/>
    <property type="match status" value="1"/>
</dbReference>
<gene>
    <name evidence="4" type="ORF">NEA10_13945</name>
</gene>
<sequence>MAEKPLDTSVSSSEATVVTRVRNLIVVTVAAVLSVLIVLAFQTQGTTASLSSLAKTSLPLEEALENGQPSFVEFYADWCTSCQAMAGDMAALREEYGDRVNFVMLNVDNSKWLPEMGRYEVDGIPHFVFLNPQGEAVAQTIGEQPRTVVAANLEALVAGRSLPYRRQAGRRSEVTSGPVTGSQGDDPRRHGAQVQD</sequence>
<name>A0ABY5ANL7_9CYAN</name>
<dbReference type="InterPro" id="IPR013766">
    <property type="entry name" value="Thioredoxin_domain"/>
</dbReference>
<evidence type="ECO:0000256" key="1">
    <source>
        <dbReference type="SAM" id="MobiDB-lite"/>
    </source>
</evidence>